<comment type="caution">
    <text evidence="2">The sequence shown here is derived from an EMBL/GenBank/DDBJ whole genome shotgun (WGS) entry which is preliminary data.</text>
</comment>
<gene>
    <name evidence="2" type="ORF">HZS80_20850</name>
</gene>
<dbReference type="Pfam" id="PF05926">
    <property type="entry name" value="Phage_GPL"/>
    <property type="match status" value="1"/>
</dbReference>
<evidence type="ECO:0000313" key="2">
    <source>
        <dbReference type="EMBL" id="NYS80117.1"/>
    </source>
</evidence>
<dbReference type="RefSeq" id="WP_179917194.1">
    <property type="nucleotide sequence ID" value="NZ_JACCDE010000042.1"/>
</dbReference>
<dbReference type="EMBL" id="JACCDE010000042">
    <property type="protein sequence ID" value="NYS80117.1"/>
    <property type="molecule type" value="Genomic_DNA"/>
</dbReference>
<accession>A0A7Z0S082</accession>
<dbReference type="AlphaFoldDB" id="A0A7Z0S082"/>
<keyword evidence="3" id="KW-1185">Reference proteome</keyword>
<reference evidence="2 3" key="1">
    <citation type="journal article" date="2003" name="Extremophiles">
        <title>Halomonas glaciei sp. nov. isolated from fast ice of Adelie Land, Antarctica.</title>
        <authorList>
            <person name="Reddy G.S."/>
            <person name="Raghavan P.U."/>
            <person name="Sarita N.B."/>
            <person name="Prakash J.S."/>
            <person name="Nagesh N."/>
            <person name="Delille D."/>
            <person name="Shivaji S."/>
        </authorList>
    </citation>
    <scope>NUCLEOTIDE SEQUENCE [LARGE SCALE GENOMIC DNA]</scope>
    <source>
        <strain evidence="2 3">DD39</strain>
    </source>
</reference>
<evidence type="ECO:0000313" key="3">
    <source>
        <dbReference type="Proteomes" id="UP000526892"/>
    </source>
</evidence>
<feature type="region of interest" description="Disordered" evidence="1">
    <location>
        <begin position="1"/>
        <end position="20"/>
    </location>
</feature>
<feature type="region of interest" description="Disordered" evidence="1">
    <location>
        <begin position="64"/>
        <end position="83"/>
    </location>
</feature>
<proteinExistence type="predicted"/>
<evidence type="ECO:0000256" key="1">
    <source>
        <dbReference type="SAM" id="MobiDB-lite"/>
    </source>
</evidence>
<sequence>MIAHDTNPPSPTLEPIANNGFWPEIDPNAFREEERVHNVTPPRIRQSLRAAIADINRQLAAYQADQQENGRPSIDEVPTENWQTPGDLHLLYHRAVYAQAQADLLERYRDASATGEGDERGEAKDLAADDYRADARWAIAELTGRNHTTVELI</sequence>
<organism evidence="2 3">
    <name type="scientific">Vreelandella glaciei</name>
    <dbReference type="NCBI Taxonomy" id="186761"/>
    <lineage>
        <taxon>Bacteria</taxon>
        <taxon>Pseudomonadati</taxon>
        <taxon>Pseudomonadota</taxon>
        <taxon>Gammaproteobacteria</taxon>
        <taxon>Oceanospirillales</taxon>
        <taxon>Halomonadaceae</taxon>
        <taxon>Vreelandella</taxon>
    </lineage>
</organism>
<name>A0A7Z0S082_9GAMM</name>
<dbReference type="InterPro" id="IPR009225">
    <property type="entry name" value="Phage_head_completion_GpL"/>
</dbReference>
<protein>
    <submittedName>
        <fullName evidence="2">Head completion/stabilization protein</fullName>
    </submittedName>
</protein>
<dbReference type="Proteomes" id="UP000526892">
    <property type="component" value="Unassembled WGS sequence"/>
</dbReference>